<dbReference type="Proteomes" id="UP000305948">
    <property type="component" value="Unassembled WGS sequence"/>
</dbReference>
<dbReference type="InterPro" id="IPR050475">
    <property type="entry name" value="Prenyltransferase_related"/>
</dbReference>
<dbReference type="AlphaFoldDB" id="A0A5C3MVA1"/>
<dbReference type="GO" id="GO:0016020">
    <property type="term" value="C:membrane"/>
    <property type="evidence" value="ECO:0007669"/>
    <property type="project" value="UniProtKB-SubCell"/>
</dbReference>
<feature type="transmembrane region" description="Helical" evidence="5">
    <location>
        <begin position="272"/>
        <end position="290"/>
    </location>
</feature>
<evidence type="ECO:0000256" key="1">
    <source>
        <dbReference type="ARBA" id="ARBA00004141"/>
    </source>
</evidence>
<dbReference type="EMBL" id="ML213516">
    <property type="protein sequence ID" value="TFK49264.1"/>
    <property type="molecule type" value="Genomic_DNA"/>
</dbReference>
<dbReference type="Pfam" id="PF01040">
    <property type="entry name" value="UbiA"/>
    <property type="match status" value="1"/>
</dbReference>
<evidence type="ECO:0000256" key="3">
    <source>
        <dbReference type="ARBA" id="ARBA00022989"/>
    </source>
</evidence>
<evidence type="ECO:0000256" key="2">
    <source>
        <dbReference type="ARBA" id="ARBA00022692"/>
    </source>
</evidence>
<dbReference type="CDD" id="cd13965">
    <property type="entry name" value="PT_UbiA_3"/>
    <property type="match status" value="1"/>
</dbReference>
<reference evidence="6 7" key="1">
    <citation type="journal article" date="2019" name="Nat. Ecol. Evol.">
        <title>Megaphylogeny resolves global patterns of mushroom evolution.</title>
        <authorList>
            <person name="Varga T."/>
            <person name="Krizsan K."/>
            <person name="Foldi C."/>
            <person name="Dima B."/>
            <person name="Sanchez-Garcia M."/>
            <person name="Sanchez-Ramirez S."/>
            <person name="Szollosi G.J."/>
            <person name="Szarkandi J.G."/>
            <person name="Papp V."/>
            <person name="Albert L."/>
            <person name="Andreopoulos W."/>
            <person name="Angelini C."/>
            <person name="Antonin V."/>
            <person name="Barry K.W."/>
            <person name="Bougher N.L."/>
            <person name="Buchanan P."/>
            <person name="Buyck B."/>
            <person name="Bense V."/>
            <person name="Catcheside P."/>
            <person name="Chovatia M."/>
            <person name="Cooper J."/>
            <person name="Damon W."/>
            <person name="Desjardin D."/>
            <person name="Finy P."/>
            <person name="Geml J."/>
            <person name="Haridas S."/>
            <person name="Hughes K."/>
            <person name="Justo A."/>
            <person name="Karasinski D."/>
            <person name="Kautmanova I."/>
            <person name="Kiss B."/>
            <person name="Kocsube S."/>
            <person name="Kotiranta H."/>
            <person name="LaButti K.M."/>
            <person name="Lechner B.E."/>
            <person name="Liimatainen K."/>
            <person name="Lipzen A."/>
            <person name="Lukacs Z."/>
            <person name="Mihaltcheva S."/>
            <person name="Morgado L.N."/>
            <person name="Niskanen T."/>
            <person name="Noordeloos M.E."/>
            <person name="Ohm R.A."/>
            <person name="Ortiz-Santana B."/>
            <person name="Ovrebo C."/>
            <person name="Racz N."/>
            <person name="Riley R."/>
            <person name="Savchenko A."/>
            <person name="Shiryaev A."/>
            <person name="Soop K."/>
            <person name="Spirin V."/>
            <person name="Szebenyi C."/>
            <person name="Tomsovsky M."/>
            <person name="Tulloss R.E."/>
            <person name="Uehling J."/>
            <person name="Grigoriev I.V."/>
            <person name="Vagvolgyi C."/>
            <person name="Papp T."/>
            <person name="Martin F.M."/>
            <person name="Miettinen O."/>
            <person name="Hibbett D.S."/>
            <person name="Nagy L.G."/>
        </authorList>
    </citation>
    <scope>NUCLEOTIDE SEQUENCE [LARGE SCALE GENOMIC DNA]</scope>
    <source>
        <strain evidence="6 7">OMC1185</strain>
    </source>
</reference>
<keyword evidence="2 5" id="KW-0812">Transmembrane</keyword>
<sequence>MMARPSLCLPLRPSFSCIHANKILLGQLLFVHEFRRLFRAASNVFWTLFLFTKSDYKTIMLPIMACVLATCPDLEPGNLSLSILWTWLHLLQFCVSNQTLSVDEDAANKPWRPLPSGRISIATAETLRWWMTPLCIAYSARQGVLLPSIALTVMTYVHNELGFHSGWLGKNVCSALGYMAFEWGAIAIASSSRLLNIPAQHWTNVINAVAISGLLLLTTIHAQDFKDVVGDRLQGRRTLPIAMPSLSRTSLFVAMSFWSFLLPQLWQVDLSIALPFGALGFLVGLQCYWYRSAKADRIMYMIYNVWLGWALILPVLGHRYQRT</sequence>
<keyword evidence="7" id="KW-1185">Reference proteome</keyword>
<evidence type="ECO:0008006" key="8">
    <source>
        <dbReference type="Google" id="ProtNLM"/>
    </source>
</evidence>
<name>A0A5C3MVA1_9AGAM</name>
<dbReference type="InterPro" id="IPR044878">
    <property type="entry name" value="UbiA_sf"/>
</dbReference>
<dbReference type="PANTHER" id="PTHR42723">
    <property type="entry name" value="CHLOROPHYLL SYNTHASE"/>
    <property type="match status" value="1"/>
</dbReference>
<dbReference type="InterPro" id="IPR000537">
    <property type="entry name" value="UbiA_prenyltransferase"/>
</dbReference>
<dbReference type="PANTHER" id="PTHR42723:SF1">
    <property type="entry name" value="CHLOROPHYLL SYNTHASE, CHLOROPLASTIC"/>
    <property type="match status" value="1"/>
</dbReference>
<dbReference type="STRING" id="5364.A0A5C3MVA1"/>
<accession>A0A5C3MVA1</accession>
<gene>
    <name evidence="6" type="ORF">OE88DRAFT_403802</name>
</gene>
<keyword evidence="3 5" id="KW-1133">Transmembrane helix</keyword>
<feature type="transmembrane region" description="Helical" evidence="5">
    <location>
        <begin position="302"/>
        <end position="320"/>
    </location>
</feature>
<evidence type="ECO:0000313" key="7">
    <source>
        <dbReference type="Proteomes" id="UP000305948"/>
    </source>
</evidence>
<proteinExistence type="predicted"/>
<dbReference type="Gene3D" id="1.10.357.140">
    <property type="entry name" value="UbiA prenyltransferase"/>
    <property type="match status" value="1"/>
</dbReference>
<organism evidence="6 7">
    <name type="scientific">Heliocybe sulcata</name>
    <dbReference type="NCBI Taxonomy" id="5364"/>
    <lineage>
        <taxon>Eukaryota</taxon>
        <taxon>Fungi</taxon>
        <taxon>Dikarya</taxon>
        <taxon>Basidiomycota</taxon>
        <taxon>Agaricomycotina</taxon>
        <taxon>Agaricomycetes</taxon>
        <taxon>Gloeophyllales</taxon>
        <taxon>Gloeophyllaceae</taxon>
        <taxon>Heliocybe</taxon>
    </lineage>
</organism>
<evidence type="ECO:0000313" key="6">
    <source>
        <dbReference type="EMBL" id="TFK49264.1"/>
    </source>
</evidence>
<comment type="subcellular location">
    <subcellularLocation>
        <location evidence="1">Membrane</location>
        <topology evidence="1">Multi-pass membrane protein</topology>
    </subcellularLocation>
</comment>
<protein>
    <recommendedName>
        <fullName evidence="8">UbiA prenyltransferase</fullName>
    </recommendedName>
</protein>
<keyword evidence="4 5" id="KW-0472">Membrane</keyword>
<evidence type="ECO:0000256" key="5">
    <source>
        <dbReference type="SAM" id="Phobius"/>
    </source>
</evidence>
<evidence type="ECO:0000256" key="4">
    <source>
        <dbReference type="ARBA" id="ARBA00023136"/>
    </source>
</evidence>
<dbReference type="GO" id="GO:0016765">
    <property type="term" value="F:transferase activity, transferring alkyl or aryl (other than methyl) groups"/>
    <property type="evidence" value="ECO:0007669"/>
    <property type="project" value="InterPro"/>
</dbReference>
<dbReference type="OrthoDB" id="434972at2759"/>